<keyword evidence="4" id="KW-1185">Reference proteome</keyword>
<comment type="caution">
    <text evidence="3">The sequence shown here is derived from an EMBL/GenBank/DDBJ whole genome shotgun (WGS) entry which is preliminary data.</text>
</comment>
<sequence length="428" mass="46940">MKIKNKMFTFILSIGLVMSSVNVSANEVEIDSYSYDYSNEMKFREEFGLNTHISEDKSFLSKKENMNETKFGVKLTREEEEQLTYRIDHQLNKLPLVKNYLSTNSTRDETIVFIDQKLGGVLNVGIKDKNDKAKLESDLINIYGDPTLINVFSAKYSEQELIDLNERLLTLLNIEHNGVLITDTLINLPEQKVEVGVKNLDSEKKKILEDAFNPDMLLIRESALVEDQNRDSAYNPLQAGTAITNTTNGGLCTLGFMAKFPSTSSGYIITAAHCGNAGNSFKQGTNSVGSMGSRIYGGNVDAAAIGISSLTYSNHLYTSNSRGGYFDTVQNSSNEFVGEMICISGASSYNNPVSCGVLKSKSVSYTIEGVNFTGLRSASYSSYGGDSGGPIYYSSVLKGVHKGRHNGEGTYSHVGNVLSRLQMNAILN</sequence>
<keyword evidence="1" id="KW-0720">Serine protease</keyword>
<proteinExistence type="predicted"/>
<dbReference type="InterPro" id="IPR043504">
    <property type="entry name" value="Peptidase_S1_PA_chymotrypsin"/>
</dbReference>
<reference evidence="3" key="1">
    <citation type="journal article" date="2016" name="Genome Announc.">
        <title>Draft genomes of two strains of Paenibacillus glucanolyticus with capability to degrade lignocellulose.</title>
        <authorList>
            <person name="Mathews S.L."/>
            <person name="Pawlak J."/>
            <person name="Grunden A.M."/>
        </authorList>
    </citation>
    <scope>NUCLEOTIDE SEQUENCE [LARGE SCALE GENOMIC DNA]</scope>
    <source>
        <strain evidence="3">SLM1</strain>
    </source>
</reference>
<evidence type="ECO:0000313" key="4">
    <source>
        <dbReference type="Proteomes" id="UP000076796"/>
    </source>
</evidence>
<protein>
    <recommendedName>
        <fullName evidence="5">Peptidase S1 domain-containing protein</fullName>
    </recommendedName>
</protein>
<dbReference type="SUPFAM" id="SSF50494">
    <property type="entry name" value="Trypsin-like serine proteases"/>
    <property type="match status" value="1"/>
</dbReference>
<dbReference type="AlphaFoldDB" id="A0A163GLQ9"/>
<feature type="signal peptide" evidence="2">
    <location>
        <begin position="1"/>
        <end position="25"/>
    </location>
</feature>
<dbReference type="OrthoDB" id="2527116at2"/>
<gene>
    <name evidence="3" type="ORF">AWU65_03370</name>
</gene>
<evidence type="ECO:0008006" key="5">
    <source>
        <dbReference type="Google" id="ProtNLM"/>
    </source>
</evidence>
<evidence type="ECO:0000256" key="2">
    <source>
        <dbReference type="SAM" id="SignalP"/>
    </source>
</evidence>
<name>A0A163GLQ9_9BACL</name>
<dbReference type="InterPro" id="IPR009003">
    <property type="entry name" value="Peptidase_S1_PA"/>
</dbReference>
<dbReference type="CDD" id="cd21112">
    <property type="entry name" value="alphaLP-like"/>
    <property type="match status" value="1"/>
</dbReference>
<keyword evidence="2" id="KW-0732">Signal</keyword>
<accession>A0A163GLQ9</accession>
<evidence type="ECO:0000256" key="1">
    <source>
        <dbReference type="ARBA" id="ARBA00022825"/>
    </source>
</evidence>
<evidence type="ECO:0000313" key="3">
    <source>
        <dbReference type="EMBL" id="KZS45035.1"/>
    </source>
</evidence>
<dbReference type="GO" id="GO:0008236">
    <property type="term" value="F:serine-type peptidase activity"/>
    <property type="evidence" value="ECO:0007669"/>
    <property type="project" value="UniProtKB-KW"/>
</dbReference>
<feature type="chain" id="PRO_5007843034" description="Peptidase S1 domain-containing protein" evidence="2">
    <location>
        <begin position="26"/>
        <end position="428"/>
    </location>
</feature>
<keyword evidence="1" id="KW-0645">Protease</keyword>
<keyword evidence="1" id="KW-0378">Hydrolase</keyword>
<dbReference type="EMBL" id="LWMH01000001">
    <property type="protein sequence ID" value="KZS45035.1"/>
    <property type="molecule type" value="Genomic_DNA"/>
</dbReference>
<dbReference type="RefSeq" id="WP_063477539.1">
    <property type="nucleotide sequence ID" value="NZ_JBCMWP010000019.1"/>
</dbReference>
<organism evidence="3 4">
    <name type="scientific">Paenibacillus glucanolyticus</name>
    <dbReference type="NCBI Taxonomy" id="59843"/>
    <lineage>
        <taxon>Bacteria</taxon>
        <taxon>Bacillati</taxon>
        <taxon>Bacillota</taxon>
        <taxon>Bacilli</taxon>
        <taxon>Bacillales</taxon>
        <taxon>Paenibacillaceae</taxon>
        <taxon>Paenibacillus</taxon>
    </lineage>
</organism>
<dbReference type="Proteomes" id="UP000076796">
    <property type="component" value="Unassembled WGS sequence"/>
</dbReference>
<dbReference type="Gene3D" id="2.40.10.10">
    <property type="entry name" value="Trypsin-like serine proteases"/>
    <property type="match status" value="2"/>
</dbReference>